<sequence length="306" mass="32739">MLFLYWKLTGLSVALLLWPGLKAHAAEIEPRSYTNAPIGVNFLIVGLAQADGGMSLDQAIPLDDAKLRVDTAVLAFAHVFALGGQSARFSVSLPYSSMQGTASYGGQAVGRNISGPGDSKFQVSANFIGAPALSMADFASYAEDFVAGGSVLVSAPTGQYDSSKLVNVGTHRWFVKPEVGFTERLGNWSVEGSTGVTFFSTNHDFFGGHERAQAPIYSVQLNLVRFFPNGIWAALTGAWLQGGRTTVDDVLKNDLQQNSRLGLTIAAPVNRYNSVKLNYSSGVAVRTGTDFNQFSLAWQVRWGGGL</sequence>
<evidence type="ECO:0000313" key="2">
    <source>
        <dbReference type="Proteomes" id="UP000637267"/>
    </source>
</evidence>
<reference evidence="2" key="1">
    <citation type="journal article" date="2019" name="Int. J. Syst. Evol. Microbiol.">
        <title>The Global Catalogue of Microorganisms (GCM) 10K type strain sequencing project: providing services to taxonomists for standard genome sequencing and annotation.</title>
        <authorList>
            <consortium name="The Broad Institute Genomics Platform"/>
            <consortium name="The Broad Institute Genome Sequencing Center for Infectious Disease"/>
            <person name="Wu L."/>
            <person name="Ma J."/>
        </authorList>
    </citation>
    <scope>NUCLEOTIDE SEQUENCE [LARGE SCALE GENOMIC DNA]</scope>
    <source>
        <strain evidence="2">CGMCC 1.8859</strain>
    </source>
</reference>
<proteinExistence type="predicted"/>
<dbReference type="EMBL" id="BMLX01000003">
    <property type="protein sequence ID" value="GGP22644.1"/>
    <property type="molecule type" value="Genomic_DNA"/>
</dbReference>
<protein>
    <recommendedName>
        <fullName evidence="3">MetA-pathway of phenol degradation</fullName>
    </recommendedName>
</protein>
<gene>
    <name evidence="1" type="ORF">GCM10010970_26450</name>
</gene>
<name>A0ABQ2PBM6_9NEIS</name>
<dbReference type="RefSeq" id="WP_188704828.1">
    <property type="nucleotide sequence ID" value="NZ_BMLX01000003.1"/>
</dbReference>
<accession>A0ABQ2PBM6</accession>
<keyword evidence="2" id="KW-1185">Reference proteome</keyword>
<dbReference type="Pfam" id="PF13557">
    <property type="entry name" value="Phenol_MetA_deg"/>
    <property type="match status" value="1"/>
</dbReference>
<evidence type="ECO:0008006" key="3">
    <source>
        <dbReference type="Google" id="ProtNLM"/>
    </source>
</evidence>
<dbReference type="Proteomes" id="UP000637267">
    <property type="component" value="Unassembled WGS sequence"/>
</dbReference>
<comment type="caution">
    <text evidence="1">The sequence shown here is derived from an EMBL/GenBank/DDBJ whole genome shotgun (WGS) entry which is preliminary data.</text>
</comment>
<evidence type="ECO:0000313" key="1">
    <source>
        <dbReference type="EMBL" id="GGP22644.1"/>
    </source>
</evidence>
<dbReference type="InterPro" id="IPR025737">
    <property type="entry name" value="FApF"/>
</dbReference>
<organism evidence="1 2">
    <name type="scientific">Silvimonas iriomotensis</name>
    <dbReference type="NCBI Taxonomy" id="449662"/>
    <lineage>
        <taxon>Bacteria</taxon>
        <taxon>Pseudomonadati</taxon>
        <taxon>Pseudomonadota</taxon>
        <taxon>Betaproteobacteria</taxon>
        <taxon>Neisseriales</taxon>
        <taxon>Chitinibacteraceae</taxon>
        <taxon>Silvimonas</taxon>
    </lineage>
</organism>